<evidence type="ECO:0000313" key="5">
    <source>
        <dbReference type="EMBL" id="KRS19511.1"/>
    </source>
</evidence>
<dbReference type="GO" id="GO:0050138">
    <property type="term" value="F:nicotinate dehydrogenase activity"/>
    <property type="evidence" value="ECO:0007669"/>
    <property type="project" value="UniProtKB-EC"/>
</dbReference>
<dbReference type="SUPFAM" id="SSF55447">
    <property type="entry name" value="CO dehydrogenase flavoprotein C-terminal domain-like"/>
    <property type="match status" value="1"/>
</dbReference>
<dbReference type="Pfam" id="PF03450">
    <property type="entry name" value="CO_deh_flav_C"/>
    <property type="match status" value="1"/>
</dbReference>
<keyword evidence="7" id="KW-1185">Reference proteome</keyword>
<protein>
    <submittedName>
        <fullName evidence="6">Nicotinate dehydrogenase FAD-subunit</fullName>
        <ecNumber evidence="6">1.17.1.5</ecNumber>
    </submittedName>
    <submittedName>
        <fullName evidence="5">Xanthine dehydrogenase</fullName>
    </submittedName>
</protein>
<dbReference type="InterPro" id="IPR016169">
    <property type="entry name" value="FAD-bd_PCMH_sub2"/>
</dbReference>
<dbReference type="PROSITE" id="PS51387">
    <property type="entry name" value="FAD_PCMH"/>
    <property type="match status" value="1"/>
</dbReference>
<dbReference type="Pfam" id="PF00941">
    <property type="entry name" value="FAD_binding_5"/>
    <property type="match status" value="1"/>
</dbReference>
<dbReference type="EMBL" id="CP031598">
    <property type="protein sequence ID" value="QEW29162.1"/>
    <property type="molecule type" value="Genomic_DNA"/>
</dbReference>
<dbReference type="Proteomes" id="UP000051401">
    <property type="component" value="Unassembled WGS sequence"/>
</dbReference>
<dbReference type="Gene3D" id="3.30.465.10">
    <property type="match status" value="1"/>
</dbReference>
<feature type="domain" description="FAD-binding PCMH-type" evidence="4">
    <location>
        <begin position="1"/>
        <end position="169"/>
    </location>
</feature>
<dbReference type="PANTHER" id="PTHR42659">
    <property type="entry name" value="XANTHINE DEHYDROGENASE SUBUNIT C-RELATED"/>
    <property type="match status" value="1"/>
</dbReference>
<dbReference type="KEGG" id="rid:RIdsm_05004"/>
<evidence type="ECO:0000256" key="1">
    <source>
        <dbReference type="ARBA" id="ARBA00022630"/>
    </source>
</evidence>
<dbReference type="STRING" id="540747.SAMN04488031_102498"/>
<dbReference type="InterPro" id="IPR036683">
    <property type="entry name" value="CO_DH_flav_C_dom_sf"/>
</dbReference>
<dbReference type="SUPFAM" id="SSF56176">
    <property type="entry name" value="FAD-binding/transporter-associated domain-like"/>
    <property type="match status" value="1"/>
</dbReference>
<dbReference type="PATRIC" id="fig|540747.5.peg.267"/>
<keyword evidence="3 6" id="KW-0560">Oxidoreductase</keyword>
<name>A0A0T5PE37_9RHOB</name>
<dbReference type="InterPro" id="IPR002346">
    <property type="entry name" value="Mopterin_DH_FAD-bd"/>
</dbReference>
<accession>A0A0T5PE37</accession>
<gene>
    <name evidence="6" type="primary">ndhF</name>
    <name evidence="6" type="ORF">RIdsm_05004</name>
    <name evidence="5" type="ORF">XM52_01325</name>
</gene>
<dbReference type="EMBL" id="LAXI01000001">
    <property type="protein sequence ID" value="KRS19511.1"/>
    <property type="molecule type" value="Genomic_DNA"/>
</dbReference>
<dbReference type="InterPro" id="IPR051312">
    <property type="entry name" value="Diverse_Substr_Oxidored"/>
</dbReference>
<dbReference type="Gene3D" id="3.30.43.10">
    <property type="entry name" value="Uridine Diphospho-n-acetylenolpyruvylglucosamine Reductase, domain 2"/>
    <property type="match status" value="1"/>
</dbReference>
<keyword evidence="1" id="KW-0285">Flavoprotein</keyword>
<evidence type="ECO:0000313" key="8">
    <source>
        <dbReference type="Proteomes" id="UP000325785"/>
    </source>
</evidence>
<dbReference type="GO" id="GO:0071949">
    <property type="term" value="F:FAD binding"/>
    <property type="evidence" value="ECO:0007669"/>
    <property type="project" value="InterPro"/>
</dbReference>
<evidence type="ECO:0000256" key="3">
    <source>
        <dbReference type="ARBA" id="ARBA00023002"/>
    </source>
</evidence>
<reference evidence="5 7" key="1">
    <citation type="submission" date="2015-04" db="EMBL/GenBank/DDBJ databases">
        <title>The draft genome sequence of Roseovarius indicus B108T.</title>
        <authorList>
            <person name="Li G."/>
            <person name="Lai Q."/>
            <person name="Shao Z."/>
            <person name="Yan P."/>
        </authorList>
    </citation>
    <scope>NUCLEOTIDE SEQUENCE [LARGE SCALE GENOMIC DNA]</scope>
    <source>
        <strain evidence="5 7">B108</strain>
    </source>
</reference>
<dbReference type="RefSeq" id="WP_057812484.1">
    <property type="nucleotide sequence ID" value="NZ_CP031598.1"/>
</dbReference>
<dbReference type="EC" id="1.17.1.5" evidence="6"/>
<evidence type="ECO:0000313" key="7">
    <source>
        <dbReference type="Proteomes" id="UP000051401"/>
    </source>
</evidence>
<evidence type="ECO:0000256" key="2">
    <source>
        <dbReference type="ARBA" id="ARBA00022827"/>
    </source>
</evidence>
<dbReference type="Gene3D" id="3.30.390.50">
    <property type="entry name" value="CO dehydrogenase flavoprotein, C-terminal domain"/>
    <property type="match status" value="1"/>
</dbReference>
<evidence type="ECO:0000259" key="4">
    <source>
        <dbReference type="PROSITE" id="PS51387"/>
    </source>
</evidence>
<evidence type="ECO:0000313" key="6">
    <source>
        <dbReference type="EMBL" id="QEW29162.1"/>
    </source>
</evidence>
<dbReference type="SMART" id="SM01092">
    <property type="entry name" value="CO_deh_flav_C"/>
    <property type="match status" value="1"/>
</dbReference>
<dbReference type="InterPro" id="IPR005107">
    <property type="entry name" value="CO_DH_flav_C"/>
</dbReference>
<dbReference type="InterPro" id="IPR016167">
    <property type="entry name" value="FAD-bd_PCMH_sub1"/>
</dbReference>
<dbReference type="AlphaFoldDB" id="A0A0T5PE37"/>
<dbReference type="InterPro" id="IPR016166">
    <property type="entry name" value="FAD-bd_PCMH"/>
</dbReference>
<dbReference type="PANTHER" id="PTHR42659:SF2">
    <property type="entry name" value="XANTHINE DEHYDROGENASE SUBUNIT C-RELATED"/>
    <property type="match status" value="1"/>
</dbReference>
<dbReference type="Proteomes" id="UP000325785">
    <property type="component" value="Chromosome"/>
</dbReference>
<keyword evidence="2" id="KW-0274">FAD</keyword>
<reference evidence="6 8" key="2">
    <citation type="submission" date="2018-08" db="EMBL/GenBank/DDBJ databases">
        <title>Genetic Globetrotter - A new plasmid hitch-hiking vast phylogenetic and geographic distances.</title>
        <authorList>
            <person name="Vollmers J."/>
            <person name="Petersen J."/>
        </authorList>
    </citation>
    <scope>NUCLEOTIDE SEQUENCE [LARGE SCALE GENOMIC DNA]</scope>
    <source>
        <strain evidence="6 8">DSM 26383</strain>
    </source>
</reference>
<dbReference type="InterPro" id="IPR036318">
    <property type="entry name" value="FAD-bd_PCMH-like_sf"/>
</dbReference>
<sequence>MAAYHRPDTLQGALDVLAERPVTIAAGCTDLFPATQARTLTGPVLDITGIPGLRGISRDESGIRIGATTSWTDVIRADLPPAFDMLKQAAREVGSVQIQNSGTVTGNICNASPAADGMPCLMALDAQVELASATGTRTLPLSHFVNGPRQTALEPGELVTAITIPEAATRGTSRFLKLGARKYLVISIAMVAVRLDIEGGTVRDAALAVGACSAVATRLTRLEATLAGQSASGLSQHITDAAVAAALSPIDDIRADGPYRAHAAAELLRRAIDDLTQPAKAAA</sequence>
<organism evidence="5 7">
    <name type="scientific">Roseovarius indicus</name>
    <dbReference type="NCBI Taxonomy" id="540747"/>
    <lineage>
        <taxon>Bacteria</taxon>
        <taxon>Pseudomonadati</taxon>
        <taxon>Pseudomonadota</taxon>
        <taxon>Alphaproteobacteria</taxon>
        <taxon>Rhodobacterales</taxon>
        <taxon>Roseobacteraceae</taxon>
        <taxon>Roseovarius</taxon>
    </lineage>
</organism>
<proteinExistence type="predicted"/>